<comment type="caution">
    <text evidence="1">The sequence shown here is derived from an EMBL/GenBank/DDBJ whole genome shotgun (WGS) entry which is preliminary data.</text>
</comment>
<organism evidence="1 2">
    <name type="scientific">Microbacterium natoriense</name>
    <dbReference type="NCBI Taxonomy" id="284570"/>
    <lineage>
        <taxon>Bacteria</taxon>
        <taxon>Bacillati</taxon>
        <taxon>Actinomycetota</taxon>
        <taxon>Actinomycetes</taxon>
        <taxon>Micrococcales</taxon>
        <taxon>Microbacteriaceae</taxon>
        <taxon>Microbacterium</taxon>
    </lineage>
</organism>
<evidence type="ECO:0000313" key="1">
    <source>
        <dbReference type="EMBL" id="MDQ0649046.1"/>
    </source>
</evidence>
<evidence type="ECO:0008006" key="3">
    <source>
        <dbReference type="Google" id="ProtNLM"/>
    </source>
</evidence>
<sequence length="106" mass="11388">MSSEARQSAEVPGSPQDVAAKVEQALLAEKCTITQRFPEALAVNFTTRKTMLSWELEGQIVVSPGAAGSRIDLVLNTHHNRPVALMDGAKNAKSAKKLMEKITASL</sequence>
<reference evidence="1 2" key="1">
    <citation type="submission" date="2023-07" db="EMBL/GenBank/DDBJ databases">
        <title>Comparative genomics of wheat-associated soil bacteria to identify genetic determinants of phenazine resistance.</title>
        <authorList>
            <person name="Mouncey N."/>
        </authorList>
    </citation>
    <scope>NUCLEOTIDE SEQUENCE [LARGE SCALE GENOMIC DNA]</scope>
    <source>
        <strain evidence="1 2">W4I9-1</strain>
    </source>
</reference>
<dbReference type="EMBL" id="JAUSXV010000001">
    <property type="protein sequence ID" value="MDQ0649046.1"/>
    <property type="molecule type" value="Genomic_DNA"/>
</dbReference>
<accession>A0AAW8EZV2</accession>
<dbReference type="AlphaFoldDB" id="A0AAW8EZV2"/>
<dbReference type="RefSeq" id="WP_307298205.1">
    <property type="nucleotide sequence ID" value="NZ_JAUSXV010000001.1"/>
</dbReference>
<proteinExistence type="predicted"/>
<keyword evidence="2" id="KW-1185">Reference proteome</keyword>
<dbReference type="Proteomes" id="UP001244427">
    <property type="component" value="Unassembled WGS sequence"/>
</dbReference>
<name>A0AAW8EZV2_9MICO</name>
<protein>
    <recommendedName>
        <fullName evidence="3">DUF1499 domain-containing protein</fullName>
    </recommendedName>
</protein>
<evidence type="ECO:0000313" key="2">
    <source>
        <dbReference type="Proteomes" id="UP001244427"/>
    </source>
</evidence>
<gene>
    <name evidence="1" type="ORF">QFZ53_003242</name>
</gene>